<name>A0ABY4EML4_9BACI</name>
<dbReference type="EMBL" id="CP095073">
    <property type="protein sequence ID" value="UOQ45630.1"/>
    <property type="molecule type" value="Genomic_DNA"/>
</dbReference>
<dbReference type="RefSeq" id="WP_244712435.1">
    <property type="nucleotide sequence ID" value="NZ_CP095073.1"/>
</dbReference>
<keyword evidence="2" id="KW-1185">Reference proteome</keyword>
<reference evidence="1 2" key="1">
    <citation type="submission" date="2022-04" db="EMBL/GenBank/DDBJ databases">
        <title>Halobacillus sp. isolated from saltern.</title>
        <authorList>
            <person name="Won M."/>
            <person name="Lee C.-M."/>
            <person name="Woen H.-Y."/>
            <person name="Kwon S.-W."/>
        </authorList>
    </citation>
    <scope>NUCLEOTIDE SEQUENCE [LARGE SCALE GENOMIC DNA]</scope>
    <source>
        <strain evidence="1 2">SSBR10-3</strain>
    </source>
</reference>
<proteinExistence type="predicted"/>
<sequence length="77" mass="9116">MDDWQLNVEGHVSVRIDKTIVIEPIRQMTEDSLKRFIRYQTLIQKVIINTKETMAPIELFGPYQLKRSFGILVLKRI</sequence>
<evidence type="ECO:0000313" key="2">
    <source>
        <dbReference type="Proteomes" id="UP000831787"/>
    </source>
</evidence>
<protein>
    <submittedName>
        <fullName evidence="1">Uncharacterized protein</fullName>
    </submittedName>
</protein>
<gene>
    <name evidence="1" type="ORF">MUN89_06755</name>
</gene>
<dbReference type="Proteomes" id="UP000831787">
    <property type="component" value="Chromosome"/>
</dbReference>
<evidence type="ECO:0000313" key="1">
    <source>
        <dbReference type="EMBL" id="UOQ45630.1"/>
    </source>
</evidence>
<accession>A0ABY4EML4</accession>
<organism evidence="1 2">
    <name type="scientific">Halobacillus salinarum</name>
    <dbReference type="NCBI Taxonomy" id="2932257"/>
    <lineage>
        <taxon>Bacteria</taxon>
        <taxon>Bacillati</taxon>
        <taxon>Bacillota</taxon>
        <taxon>Bacilli</taxon>
        <taxon>Bacillales</taxon>
        <taxon>Bacillaceae</taxon>
        <taxon>Halobacillus</taxon>
    </lineage>
</organism>